<dbReference type="InterPro" id="IPR050793">
    <property type="entry name" value="CMP-NeuNAc_synthase"/>
</dbReference>
<evidence type="ECO:0000256" key="7">
    <source>
        <dbReference type="ARBA" id="ARBA00022723"/>
    </source>
</evidence>
<dbReference type="SUPFAM" id="SSF56784">
    <property type="entry name" value="HAD-like"/>
    <property type="match status" value="1"/>
</dbReference>
<comment type="cofactor">
    <cofactor evidence="2 11">
        <name>Mg(2+)</name>
        <dbReference type="ChEBI" id="CHEBI:18420"/>
    </cofactor>
</comment>
<dbReference type="InterPro" id="IPR006549">
    <property type="entry name" value="HAD-SF_hydro_IIIA"/>
</dbReference>
<dbReference type="GO" id="GO:0019143">
    <property type="term" value="F:3-deoxy-manno-octulosonate-8-phosphatase activity"/>
    <property type="evidence" value="ECO:0007669"/>
    <property type="project" value="UniProtKB-EC"/>
</dbReference>
<keyword evidence="7 11" id="KW-0479">Metal-binding</keyword>
<dbReference type="PANTHER" id="PTHR21485:SF3">
    <property type="entry name" value="N-ACYLNEURAMINATE CYTIDYLYLTRANSFERASE"/>
    <property type="match status" value="1"/>
</dbReference>
<dbReference type="SFLD" id="SFLDG01136">
    <property type="entry name" value="C1.6:_Phosphoserine_Phosphatas"/>
    <property type="match status" value="1"/>
</dbReference>
<evidence type="ECO:0000256" key="4">
    <source>
        <dbReference type="ARBA" id="ARBA00011881"/>
    </source>
</evidence>
<proteinExistence type="inferred from homology"/>
<feature type="binding site" evidence="11">
    <location>
        <position position="31"/>
    </location>
    <ligand>
        <name>substrate</name>
    </ligand>
</feature>
<comment type="subunit">
    <text evidence="4">Homotetramer.</text>
</comment>
<protein>
    <recommendedName>
        <fullName evidence="6">3-deoxy-D-manno-octulosonate 8-phosphate phosphatase KdsC</fullName>
        <ecNumber evidence="5">3.1.3.45</ecNumber>
    </recommendedName>
    <alternativeName>
        <fullName evidence="10">KDO 8-P phosphatase</fullName>
    </alternativeName>
</protein>
<dbReference type="RefSeq" id="WP_246012081.1">
    <property type="nucleotide sequence ID" value="NZ_SNZE01000016.1"/>
</dbReference>
<dbReference type="InterPro" id="IPR010023">
    <property type="entry name" value="KdsC_fam"/>
</dbReference>
<dbReference type="NCBIfam" id="TIGR01670">
    <property type="entry name" value="KdsC-phosphatas"/>
    <property type="match status" value="1"/>
</dbReference>
<keyword evidence="9 11" id="KW-0460">Magnesium</keyword>
<dbReference type="NCBIfam" id="TIGR01662">
    <property type="entry name" value="HAD-SF-IIIA"/>
    <property type="match status" value="1"/>
</dbReference>
<feature type="binding site" evidence="11">
    <location>
        <position position="29"/>
    </location>
    <ligand>
        <name>Mg(2+)</name>
        <dbReference type="ChEBI" id="CHEBI:18420"/>
    </ligand>
</feature>
<sequence length="196" mass="21340">MAENLYFPAVMPSEEVLALAREVRLLILDVDGVMTTGYLDYDANGEVVKSFYVHDGLGIQLLRQVGIPIAIISGRNSKVTAARAKDLKIDFLYQGAQDKGLALSQLMQEAHVTPQQCAYIGDDVIDLPILRAVGFAASVPNGHVLAQRAAHWVSNNSGGMGAVREIAELILFAQDKLSLAYDAYLNDEHTPKLDIM</sequence>
<evidence type="ECO:0000256" key="6">
    <source>
        <dbReference type="ARBA" id="ARBA00020092"/>
    </source>
</evidence>
<evidence type="ECO:0000256" key="10">
    <source>
        <dbReference type="ARBA" id="ARBA00031051"/>
    </source>
</evidence>
<comment type="caution">
    <text evidence="12">The sequence shown here is derived from an EMBL/GenBank/DDBJ whole genome shotgun (WGS) entry which is preliminary data.</text>
</comment>
<dbReference type="PIRSF" id="PIRSF006118">
    <property type="entry name" value="KDO8-P_Ptase"/>
    <property type="match status" value="1"/>
</dbReference>
<evidence type="ECO:0000256" key="1">
    <source>
        <dbReference type="ARBA" id="ARBA00000898"/>
    </source>
</evidence>
<dbReference type="GO" id="GO:0046872">
    <property type="term" value="F:metal ion binding"/>
    <property type="evidence" value="ECO:0007669"/>
    <property type="project" value="UniProtKB-KW"/>
</dbReference>
<dbReference type="CDD" id="cd01630">
    <property type="entry name" value="HAD_KDO-like"/>
    <property type="match status" value="1"/>
</dbReference>
<dbReference type="Proteomes" id="UP000294480">
    <property type="component" value="Unassembled WGS sequence"/>
</dbReference>
<organism evidence="12 13">
    <name type="scientific">Hydromonas duriensis</name>
    <dbReference type="NCBI Taxonomy" id="1527608"/>
    <lineage>
        <taxon>Bacteria</taxon>
        <taxon>Pseudomonadati</taxon>
        <taxon>Pseudomonadota</taxon>
        <taxon>Betaproteobacteria</taxon>
        <taxon>Burkholderiales</taxon>
        <taxon>Burkholderiaceae</taxon>
        <taxon>Hydromonas</taxon>
    </lineage>
</organism>
<evidence type="ECO:0000256" key="9">
    <source>
        <dbReference type="ARBA" id="ARBA00022842"/>
    </source>
</evidence>
<feature type="binding site" evidence="11">
    <location>
        <position position="122"/>
    </location>
    <ligand>
        <name>Mg(2+)</name>
        <dbReference type="ChEBI" id="CHEBI:18420"/>
    </ligand>
</feature>
<dbReference type="GO" id="GO:0008781">
    <property type="term" value="F:N-acylneuraminate cytidylyltransferase activity"/>
    <property type="evidence" value="ECO:0007669"/>
    <property type="project" value="TreeGrafter"/>
</dbReference>
<keyword evidence="13" id="KW-1185">Reference proteome</keyword>
<gene>
    <name evidence="12" type="ORF">DFR44_1169</name>
</gene>
<dbReference type="PANTHER" id="PTHR21485">
    <property type="entry name" value="HAD SUPERFAMILY MEMBERS CMAS AND KDSC"/>
    <property type="match status" value="1"/>
</dbReference>
<comment type="catalytic activity">
    <reaction evidence="1">
        <text>3-deoxy-alpha-D-manno-2-octulosonate-8-phosphate + H2O = 3-deoxy-alpha-D-manno-oct-2-ulosonate + phosphate</text>
        <dbReference type="Rhea" id="RHEA:11500"/>
        <dbReference type="ChEBI" id="CHEBI:15377"/>
        <dbReference type="ChEBI" id="CHEBI:43474"/>
        <dbReference type="ChEBI" id="CHEBI:85985"/>
        <dbReference type="ChEBI" id="CHEBI:85986"/>
        <dbReference type="EC" id="3.1.3.45"/>
    </reaction>
</comment>
<dbReference type="EMBL" id="SNZE01000016">
    <property type="protein sequence ID" value="TDR30811.1"/>
    <property type="molecule type" value="Genomic_DNA"/>
</dbReference>
<accession>A0A4R6Y2P6</accession>
<dbReference type="FunFam" id="3.40.50.1000:FF:000029">
    <property type="entry name" value="3-deoxy-D-manno-octulosonate 8-phosphate phosphatase KdsC"/>
    <property type="match status" value="1"/>
</dbReference>
<dbReference type="SFLD" id="SFLDG01138">
    <property type="entry name" value="C1.6.2:_Deoxy-d-mannose-octulo"/>
    <property type="match status" value="1"/>
</dbReference>
<keyword evidence="8" id="KW-0378">Hydrolase</keyword>
<dbReference type="Pfam" id="PF08282">
    <property type="entry name" value="Hydrolase_3"/>
    <property type="match status" value="1"/>
</dbReference>
<evidence type="ECO:0000256" key="3">
    <source>
        <dbReference type="ARBA" id="ARBA00005893"/>
    </source>
</evidence>
<dbReference type="SFLD" id="SFLDS00003">
    <property type="entry name" value="Haloacid_Dehalogenase"/>
    <property type="match status" value="1"/>
</dbReference>
<dbReference type="InterPro" id="IPR036412">
    <property type="entry name" value="HAD-like_sf"/>
</dbReference>
<dbReference type="Gene3D" id="3.40.50.1000">
    <property type="entry name" value="HAD superfamily/HAD-like"/>
    <property type="match status" value="1"/>
</dbReference>
<dbReference type="InterPro" id="IPR023214">
    <property type="entry name" value="HAD_sf"/>
</dbReference>
<evidence type="ECO:0000256" key="8">
    <source>
        <dbReference type="ARBA" id="ARBA00022801"/>
    </source>
</evidence>
<dbReference type="EC" id="3.1.3.45" evidence="5"/>
<evidence type="ECO:0000313" key="12">
    <source>
        <dbReference type="EMBL" id="TDR30811.1"/>
    </source>
</evidence>
<name>A0A4R6Y2P6_9BURK</name>
<dbReference type="AlphaFoldDB" id="A0A4R6Y2P6"/>
<evidence type="ECO:0000256" key="5">
    <source>
        <dbReference type="ARBA" id="ARBA00013066"/>
    </source>
</evidence>
<evidence type="ECO:0000313" key="13">
    <source>
        <dbReference type="Proteomes" id="UP000294480"/>
    </source>
</evidence>
<evidence type="ECO:0000256" key="2">
    <source>
        <dbReference type="ARBA" id="ARBA00001946"/>
    </source>
</evidence>
<evidence type="ECO:0000256" key="11">
    <source>
        <dbReference type="PIRSR" id="PIRSR006118-2"/>
    </source>
</evidence>
<comment type="similarity">
    <text evidence="3">Belongs to the KdsC family.</text>
</comment>
<reference evidence="12 13" key="1">
    <citation type="submission" date="2019-03" db="EMBL/GenBank/DDBJ databases">
        <title>Genomic Encyclopedia of Type Strains, Phase IV (KMG-IV): sequencing the most valuable type-strain genomes for metagenomic binning, comparative biology and taxonomic classification.</title>
        <authorList>
            <person name="Goeker M."/>
        </authorList>
    </citation>
    <scope>NUCLEOTIDE SEQUENCE [LARGE SCALE GENOMIC DNA]</scope>
    <source>
        <strain evidence="12 13">DSM 102852</strain>
    </source>
</reference>